<dbReference type="PANTHER" id="PTHR33376:SF4">
    <property type="entry name" value="SIALIC ACID-BINDING PERIPLASMIC PROTEIN SIAP"/>
    <property type="match status" value="1"/>
</dbReference>
<protein>
    <submittedName>
        <fullName evidence="3">TRAP transporter substrate-binding protein DctP</fullName>
    </submittedName>
</protein>
<dbReference type="RefSeq" id="WP_202828720.1">
    <property type="nucleotide sequence ID" value="NZ_JAEUXJ010000023.1"/>
</dbReference>
<gene>
    <name evidence="3" type="primary">dctP</name>
    <name evidence="3" type="ORF">JMJ55_27010</name>
</gene>
<feature type="signal peptide" evidence="2">
    <location>
        <begin position="1"/>
        <end position="21"/>
    </location>
</feature>
<organism evidence="3 4">
    <name type="scientific">Belnapia mucosa</name>
    <dbReference type="NCBI Taxonomy" id="2804532"/>
    <lineage>
        <taxon>Bacteria</taxon>
        <taxon>Pseudomonadati</taxon>
        <taxon>Pseudomonadota</taxon>
        <taxon>Alphaproteobacteria</taxon>
        <taxon>Acetobacterales</taxon>
        <taxon>Roseomonadaceae</taxon>
        <taxon>Belnapia</taxon>
    </lineage>
</organism>
<evidence type="ECO:0000313" key="3">
    <source>
        <dbReference type="EMBL" id="MBL6458985.1"/>
    </source>
</evidence>
<reference evidence="3 4" key="1">
    <citation type="submission" date="2021-01" db="EMBL/GenBank/DDBJ databases">
        <title>Belnapia mucosa sp. nov. and Belnapia arida sp. nov., isolated from the Tabernas Desert (Almeria, Spain).</title>
        <authorList>
            <person name="Molina-Menor E."/>
            <person name="Vidal-Verdu A."/>
            <person name="Calonge A."/>
            <person name="Satari L."/>
            <person name="Pereto Magraner J."/>
            <person name="Porcar Miralles M."/>
        </authorList>
    </citation>
    <scope>NUCLEOTIDE SEQUENCE [LARGE SCALE GENOMIC DNA]</scope>
    <source>
        <strain evidence="3 4">T6</strain>
    </source>
</reference>
<accession>A0ABS1VBD1</accession>
<evidence type="ECO:0000313" key="4">
    <source>
        <dbReference type="Proteomes" id="UP000606490"/>
    </source>
</evidence>
<comment type="caution">
    <text evidence="3">The sequence shown here is derived from an EMBL/GenBank/DDBJ whole genome shotgun (WGS) entry which is preliminary data.</text>
</comment>
<keyword evidence="4" id="KW-1185">Reference proteome</keyword>
<proteinExistence type="predicted"/>
<evidence type="ECO:0000256" key="1">
    <source>
        <dbReference type="ARBA" id="ARBA00022729"/>
    </source>
</evidence>
<dbReference type="InterPro" id="IPR018389">
    <property type="entry name" value="DctP_fam"/>
</dbReference>
<dbReference type="InterPro" id="IPR038404">
    <property type="entry name" value="TRAP_DctP_sf"/>
</dbReference>
<dbReference type="NCBIfam" id="NF037995">
    <property type="entry name" value="TRAP_S1"/>
    <property type="match status" value="1"/>
</dbReference>
<evidence type="ECO:0000256" key="2">
    <source>
        <dbReference type="SAM" id="SignalP"/>
    </source>
</evidence>
<keyword evidence="1 2" id="KW-0732">Signal</keyword>
<dbReference type="Pfam" id="PF03480">
    <property type="entry name" value="DctP"/>
    <property type="match status" value="1"/>
</dbReference>
<dbReference type="PANTHER" id="PTHR33376">
    <property type="match status" value="1"/>
</dbReference>
<sequence length="346" mass="36830">MALRQSVAVALSLALAAPAVADERLRFDVISGFLGPWQFRTLEQPFWLQEVPALTGGRAAAALRAGSSLGVTSEQMLTVMRNGVATFGTLELRALTLIEPEWGVADLPLLANDEVSLHRAIDLWRPRIAAQMQESYGIELLAVFIRAPQVMFCNRPFASLLDLAGRKVRVASVNQSDLIVALGAIPVVLELERVVNSIRAGALDCAVTGAMPASVTGLTRVTSHASTVPLGWSMAFFTANGARWAALPEAVRAPLREGIQRMEGAMWRAAEAQRAEGEACLTGQTVGCTVEPSRIQHVGESAAGRAALRALFASAVLPGWVRRCGAACAESWNAVAAPVLGVFARR</sequence>
<dbReference type="EMBL" id="JAEUXJ010000023">
    <property type="protein sequence ID" value="MBL6458985.1"/>
    <property type="molecule type" value="Genomic_DNA"/>
</dbReference>
<dbReference type="Proteomes" id="UP000606490">
    <property type="component" value="Unassembled WGS sequence"/>
</dbReference>
<dbReference type="Gene3D" id="3.40.190.170">
    <property type="entry name" value="Bacterial extracellular solute-binding protein, family 7"/>
    <property type="match status" value="1"/>
</dbReference>
<feature type="chain" id="PRO_5046188068" evidence="2">
    <location>
        <begin position="22"/>
        <end position="346"/>
    </location>
</feature>
<name>A0ABS1VBD1_9PROT</name>